<keyword evidence="1" id="KW-1133">Transmembrane helix</keyword>
<organism evidence="3 4">
    <name type="scientific">Clostridium scatologenes</name>
    <dbReference type="NCBI Taxonomy" id="1548"/>
    <lineage>
        <taxon>Bacteria</taxon>
        <taxon>Bacillati</taxon>
        <taxon>Bacillota</taxon>
        <taxon>Clostridia</taxon>
        <taxon>Eubacteriales</taxon>
        <taxon>Clostridiaceae</taxon>
        <taxon>Clostridium</taxon>
    </lineage>
</organism>
<dbReference type="AlphaFoldDB" id="A0A0E3GPN7"/>
<feature type="domain" description="Membrane protein NfeD2 N-terminal transmembrane" evidence="2">
    <location>
        <begin position="1"/>
        <end position="110"/>
    </location>
</feature>
<dbReference type="EMBL" id="CP009933">
    <property type="protein sequence ID" value="AKA67141.1"/>
    <property type="molecule type" value="Genomic_DNA"/>
</dbReference>
<dbReference type="Gene3D" id="2.40.50.140">
    <property type="entry name" value="Nucleic acid-binding proteins"/>
    <property type="match status" value="1"/>
</dbReference>
<evidence type="ECO:0000259" key="2">
    <source>
        <dbReference type="Pfam" id="PF25842"/>
    </source>
</evidence>
<feature type="transmembrane region" description="Helical" evidence="1">
    <location>
        <begin position="79"/>
        <end position="101"/>
    </location>
</feature>
<dbReference type="Pfam" id="PF25842">
    <property type="entry name" value="NfeD_TM"/>
    <property type="match status" value="1"/>
</dbReference>
<evidence type="ECO:0000313" key="4">
    <source>
        <dbReference type="Proteomes" id="UP000033115"/>
    </source>
</evidence>
<feature type="transmembrane region" description="Helical" evidence="1">
    <location>
        <begin position="7"/>
        <end position="31"/>
    </location>
</feature>
<keyword evidence="1" id="KW-0472">Membrane</keyword>
<feature type="transmembrane region" description="Helical" evidence="1">
    <location>
        <begin position="51"/>
        <end position="72"/>
    </location>
</feature>
<reference evidence="3 4" key="1">
    <citation type="journal article" date="2015" name="J. Biotechnol.">
        <title>Complete genome sequence of a malodorant-producing acetogen, Clostridium scatologenes ATCC 25775(T).</title>
        <authorList>
            <person name="Zhu Z."/>
            <person name="Guo T."/>
            <person name="Zheng H."/>
            <person name="Song T."/>
            <person name="Ouyang P."/>
            <person name="Xie J."/>
        </authorList>
    </citation>
    <scope>NUCLEOTIDE SEQUENCE [LARGE SCALE GENOMIC DNA]</scope>
    <source>
        <strain evidence="3 4">ATCC 25775</strain>
    </source>
</reference>
<dbReference type="STRING" id="1548.CSCA_0016"/>
<accession>A0A0E3GPN7</accession>
<dbReference type="KEGG" id="csq:CSCA_0016"/>
<gene>
    <name evidence="3" type="ORF">CSCA_0016</name>
</gene>
<sequence>MEKAYTILFWVGVIYTLITFVIGDLLGAIHLDSHFDIHADGHGGLNGFSLFPLKPITIVSFITVFGGIGILGSKYKLNAVIIFISAAILGIVVSFLLYRFLLIPLYKAQNTSAVSQNKLIGMKARVISPILENGFGTISYTVNGSKYNAPAQHVNKKSVAQGQHVMIYSIKGNVFYVEPLEN</sequence>
<evidence type="ECO:0000256" key="1">
    <source>
        <dbReference type="SAM" id="Phobius"/>
    </source>
</evidence>
<keyword evidence="1" id="KW-0812">Transmembrane</keyword>
<keyword evidence="4" id="KW-1185">Reference proteome</keyword>
<protein>
    <recommendedName>
        <fullName evidence="2">Membrane protein NfeD2 N-terminal transmembrane domain-containing protein</fullName>
    </recommendedName>
</protein>
<dbReference type="RefSeq" id="WP_029162250.1">
    <property type="nucleotide sequence ID" value="NZ_CP009933.1"/>
</dbReference>
<dbReference type="HOGENOM" id="CLU_107496_1_0_9"/>
<dbReference type="InterPro" id="IPR058653">
    <property type="entry name" value="NfeD2_TM"/>
</dbReference>
<proteinExistence type="predicted"/>
<name>A0A0E3GPN7_CLOSL</name>
<dbReference type="Proteomes" id="UP000033115">
    <property type="component" value="Chromosome"/>
</dbReference>
<evidence type="ECO:0000313" key="3">
    <source>
        <dbReference type="EMBL" id="AKA67141.1"/>
    </source>
</evidence>
<dbReference type="InterPro" id="IPR012340">
    <property type="entry name" value="NA-bd_OB-fold"/>
</dbReference>